<organism evidence="2 3">
    <name type="scientific">Cyclotella atomus</name>
    <dbReference type="NCBI Taxonomy" id="382360"/>
    <lineage>
        <taxon>Eukaryota</taxon>
        <taxon>Sar</taxon>
        <taxon>Stramenopiles</taxon>
        <taxon>Ochrophyta</taxon>
        <taxon>Bacillariophyta</taxon>
        <taxon>Coscinodiscophyceae</taxon>
        <taxon>Thalassiosirophycidae</taxon>
        <taxon>Stephanodiscales</taxon>
        <taxon>Stephanodiscaceae</taxon>
        <taxon>Cyclotella</taxon>
    </lineage>
</organism>
<evidence type="ECO:0000313" key="2">
    <source>
        <dbReference type="EMBL" id="KAL3771237.1"/>
    </source>
</evidence>
<evidence type="ECO:0000313" key="3">
    <source>
        <dbReference type="Proteomes" id="UP001530400"/>
    </source>
</evidence>
<protein>
    <recommendedName>
        <fullName evidence="4">Peptidase M4 C-terminal domain-containing protein</fullName>
    </recommendedName>
</protein>
<evidence type="ECO:0000256" key="1">
    <source>
        <dbReference type="SAM" id="MobiDB-lite"/>
    </source>
</evidence>
<gene>
    <name evidence="2" type="ORF">ACHAWO_005177</name>
</gene>
<keyword evidence="3" id="KW-1185">Reference proteome</keyword>
<sequence>MTYNLPQHLFLGLAALPRISSQPLYQQYNLRPRSELSSDHSNHISIHHRLLQRDFQFDFDIIDTECRSPLIEWSMDHIKEMGYSTYKELFDSKILEMPYIYKHYIDKNEAEESFGVDGSATEELVRRHNDTMAFWTEADADDTIKTDGILLLSMHGKDLMDNDKLVPTIIHLFDFDNEVDVLEFAEKVKEYVTALPGGYDNPLLTMNAVATRGGGGSRKTGKTVASLIIGDGVLQFVNDSNLSGSGPDFIHAHEFGHHLQYEMDLVHNVPPGYENDIRRKEIMADAISAYFLAHDRGANMDAHQISEFSMTAFATGDCNTGQDDHHGTPKQRYCASVWGASRAILARNGSPLIDPETFVELFNTNYDSIFNLDQTTCTLILEEPDEDGSYAAAYEPEPSNADTGSVEASNFQPSLPASVEVTFPSGNDFETTDGSTTSETGHSGSYDATTIEPPHETTYKHGLPGSNAQVESLESNGSKKQDHEALILVSGRPSETLHDLSGEDSMYACNLPWVYCDDANSSHKTSSSNIVVLLLMSVSALVLLLEC</sequence>
<evidence type="ECO:0008006" key="4">
    <source>
        <dbReference type="Google" id="ProtNLM"/>
    </source>
</evidence>
<feature type="compositionally biased region" description="Low complexity" evidence="1">
    <location>
        <begin position="432"/>
        <end position="445"/>
    </location>
</feature>
<dbReference type="EMBL" id="JALLPJ020001291">
    <property type="protein sequence ID" value="KAL3771237.1"/>
    <property type="molecule type" value="Genomic_DNA"/>
</dbReference>
<name>A0ABD3N5F4_9STRA</name>
<proteinExistence type="predicted"/>
<comment type="caution">
    <text evidence="2">The sequence shown here is derived from an EMBL/GenBank/DDBJ whole genome shotgun (WGS) entry which is preliminary data.</text>
</comment>
<dbReference type="AlphaFoldDB" id="A0ABD3N5F4"/>
<dbReference type="Proteomes" id="UP001530400">
    <property type="component" value="Unassembled WGS sequence"/>
</dbReference>
<reference evidence="2 3" key="1">
    <citation type="submission" date="2024-10" db="EMBL/GenBank/DDBJ databases">
        <title>Updated reference genomes for cyclostephanoid diatoms.</title>
        <authorList>
            <person name="Roberts W.R."/>
            <person name="Alverson A.J."/>
        </authorList>
    </citation>
    <scope>NUCLEOTIDE SEQUENCE [LARGE SCALE GENOMIC DNA]</scope>
    <source>
        <strain evidence="2 3">AJA010-31</strain>
    </source>
</reference>
<feature type="compositionally biased region" description="Polar residues" evidence="1">
    <location>
        <begin position="466"/>
        <end position="476"/>
    </location>
</feature>
<accession>A0ABD3N5F4</accession>
<feature type="region of interest" description="Disordered" evidence="1">
    <location>
        <begin position="418"/>
        <end position="482"/>
    </location>
</feature>